<comment type="caution">
    <text evidence="8">The sequence shown here is derived from an EMBL/GenBank/DDBJ whole genome shotgun (WGS) entry which is preliminary data.</text>
</comment>
<dbReference type="InterPro" id="IPR002491">
    <property type="entry name" value="ABC_transptr_periplasmic_BD"/>
</dbReference>
<keyword evidence="9" id="KW-1185">Reference proteome</keyword>
<sequence length="313" mass="34914">MNNKKQWNWVYAIFGAVMMLLSPFSSAEIRTVNDEQGQFQIESVPTRIVVLEFSFVDALAAVGVSPIGVADDNDETRVIASVRSKIGKWQSVGMRSQPSLEAIAVLKPDLIIADAERHRTIYQDLQRIAPTLLLKSRGETYEENLESAQKIGVALDKEVKMALRIKQHQHHMAQSKNRLVSKETVQFAVVSDKGMWLHSPVSYAGGVLSSLGILSPLAKQEEDKTPSEDLHSGKAYLPTSFEFLLKTNPDWLLVGAYSQPNIVDEWKNNPLFKILKSSKKEQVVEVSPALWSLNRGMLAAEEIAHELETLLGH</sequence>
<evidence type="ECO:0000256" key="3">
    <source>
        <dbReference type="ARBA" id="ARBA00022448"/>
    </source>
</evidence>
<dbReference type="InterPro" id="IPR051313">
    <property type="entry name" value="Bact_iron-sidero_bind"/>
</dbReference>
<proteinExistence type="inferred from homology"/>
<keyword evidence="4" id="KW-0410">Iron transport</keyword>
<evidence type="ECO:0000259" key="7">
    <source>
        <dbReference type="PROSITE" id="PS50983"/>
    </source>
</evidence>
<evidence type="ECO:0000256" key="4">
    <source>
        <dbReference type="ARBA" id="ARBA00022496"/>
    </source>
</evidence>
<feature type="domain" description="Fe/B12 periplasmic-binding" evidence="7">
    <location>
        <begin position="47"/>
        <end position="313"/>
    </location>
</feature>
<name>A0ABV4N8A4_9VIBR</name>
<keyword evidence="3" id="KW-0813">Transport</keyword>
<evidence type="ECO:0000256" key="6">
    <source>
        <dbReference type="SAM" id="SignalP"/>
    </source>
</evidence>
<evidence type="ECO:0000256" key="1">
    <source>
        <dbReference type="ARBA" id="ARBA00004196"/>
    </source>
</evidence>
<evidence type="ECO:0000313" key="8">
    <source>
        <dbReference type="EMBL" id="MFA0567525.1"/>
    </source>
</evidence>
<comment type="subcellular location">
    <subcellularLocation>
        <location evidence="1">Cell envelope</location>
    </subcellularLocation>
</comment>
<feature type="signal peptide" evidence="6">
    <location>
        <begin position="1"/>
        <end position="27"/>
    </location>
</feature>
<dbReference type="PROSITE" id="PS50983">
    <property type="entry name" value="FE_B12_PBP"/>
    <property type="match status" value="1"/>
</dbReference>
<dbReference type="PANTHER" id="PTHR30532">
    <property type="entry name" value="IRON III DICITRATE-BINDING PERIPLASMIC PROTEIN"/>
    <property type="match status" value="1"/>
</dbReference>
<keyword evidence="4" id="KW-0406">Ion transport</keyword>
<reference evidence="8 9" key="1">
    <citation type="journal article" date="2024" name="ISME J.">
        <title>Tailless and filamentous prophages are predominant in marine Vibrio.</title>
        <authorList>
            <person name="Steensen K."/>
            <person name="Seneca J."/>
            <person name="Bartlau N."/>
            <person name="Yu X.A."/>
            <person name="Hussain F.A."/>
            <person name="Polz M.F."/>
        </authorList>
    </citation>
    <scope>NUCLEOTIDE SEQUENCE [LARGE SCALE GENOMIC DNA]</scope>
    <source>
        <strain evidence="8 9">10N.222.51.A1</strain>
    </source>
</reference>
<evidence type="ECO:0000256" key="2">
    <source>
        <dbReference type="ARBA" id="ARBA00008814"/>
    </source>
</evidence>
<keyword evidence="5 6" id="KW-0732">Signal</keyword>
<keyword evidence="4" id="KW-0408">Iron</keyword>
<dbReference type="NCBIfam" id="NF008501">
    <property type="entry name" value="PRK11411.1"/>
    <property type="match status" value="1"/>
</dbReference>
<dbReference type="RefSeq" id="WP_372265063.1">
    <property type="nucleotide sequence ID" value="NZ_JBFRUW010000006.1"/>
</dbReference>
<protein>
    <submittedName>
        <fullName evidence="8">Fe(3+) dicitrate ABC transporter substrate-binding protein</fullName>
    </submittedName>
</protein>
<accession>A0ABV4N8A4</accession>
<dbReference type="Proteomes" id="UP001570417">
    <property type="component" value="Unassembled WGS sequence"/>
</dbReference>
<dbReference type="SUPFAM" id="SSF53807">
    <property type="entry name" value="Helical backbone' metal receptor"/>
    <property type="match status" value="1"/>
</dbReference>
<dbReference type="Gene3D" id="3.40.50.1980">
    <property type="entry name" value="Nitrogenase molybdenum iron protein domain"/>
    <property type="match status" value="2"/>
</dbReference>
<gene>
    <name evidence="8" type="ORF">AB4566_04475</name>
</gene>
<dbReference type="CDD" id="cd01146">
    <property type="entry name" value="FhuD"/>
    <property type="match status" value="1"/>
</dbReference>
<dbReference type="PANTHER" id="PTHR30532:SF29">
    <property type="entry name" value="FE(3+) DICITRATE-BINDING PERIPLASMIC PROTEIN"/>
    <property type="match status" value="1"/>
</dbReference>
<dbReference type="Pfam" id="PF01497">
    <property type="entry name" value="Peripla_BP_2"/>
    <property type="match status" value="1"/>
</dbReference>
<comment type="similarity">
    <text evidence="2">Belongs to the bacterial solute-binding protein 8 family.</text>
</comment>
<evidence type="ECO:0000313" key="9">
    <source>
        <dbReference type="Proteomes" id="UP001570417"/>
    </source>
</evidence>
<dbReference type="EMBL" id="JBFRUW010000006">
    <property type="protein sequence ID" value="MFA0567525.1"/>
    <property type="molecule type" value="Genomic_DNA"/>
</dbReference>
<feature type="chain" id="PRO_5045572019" evidence="6">
    <location>
        <begin position="28"/>
        <end position="313"/>
    </location>
</feature>
<organism evidence="8 9">
    <name type="scientific">Vibrio gallaecicus</name>
    <dbReference type="NCBI Taxonomy" id="552386"/>
    <lineage>
        <taxon>Bacteria</taxon>
        <taxon>Pseudomonadati</taxon>
        <taxon>Pseudomonadota</taxon>
        <taxon>Gammaproteobacteria</taxon>
        <taxon>Vibrionales</taxon>
        <taxon>Vibrionaceae</taxon>
        <taxon>Vibrio</taxon>
    </lineage>
</organism>
<evidence type="ECO:0000256" key="5">
    <source>
        <dbReference type="ARBA" id="ARBA00022729"/>
    </source>
</evidence>